<dbReference type="InterPro" id="IPR036047">
    <property type="entry name" value="F-box-like_dom_sf"/>
</dbReference>
<dbReference type="PANTHER" id="PTHR33110">
    <property type="entry name" value="F-BOX/KELCH-REPEAT PROTEIN-RELATED"/>
    <property type="match status" value="1"/>
</dbReference>
<dbReference type="EMBL" id="OZ075133">
    <property type="protein sequence ID" value="CAL4986800.1"/>
    <property type="molecule type" value="Genomic_DNA"/>
</dbReference>
<protein>
    <recommendedName>
        <fullName evidence="1">KIB1-4 beta-propeller domain-containing protein</fullName>
    </recommendedName>
</protein>
<keyword evidence="3" id="KW-1185">Reference proteome</keyword>
<dbReference type="SUPFAM" id="SSF81383">
    <property type="entry name" value="F-box domain"/>
    <property type="match status" value="1"/>
</dbReference>
<dbReference type="InterPro" id="IPR005174">
    <property type="entry name" value="KIB1-4_b-propeller"/>
</dbReference>
<reference evidence="3" key="1">
    <citation type="submission" date="2024-06" db="EMBL/GenBank/DDBJ databases">
        <authorList>
            <person name="Ryan C."/>
        </authorList>
    </citation>
    <scope>NUCLEOTIDE SEQUENCE [LARGE SCALE GENOMIC DNA]</scope>
</reference>
<name>A0ABC9AXL3_9POAL</name>
<dbReference type="Pfam" id="PF03478">
    <property type="entry name" value="Beta-prop_KIB1-4"/>
    <property type="match status" value="1"/>
</dbReference>
<accession>A0ABC9AXL3</accession>
<dbReference type="PANTHER" id="PTHR33110:SF111">
    <property type="entry name" value="DUF295 DOMAIN-CONTAINING PROTEIN"/>
    <property type="match status" value="1"/>
</dbReference>
<organism evidence="2 3">
    <name type="scientific">Urochloa decumbens</name>
    <dbReference type="NCBI Taxonomy" id="240449"/>
    <lineage>
        <taxon>Eukaryota</taxon>
        <taxon>Viridiplantae</taxon>
        <taxon>Streptophyta</taxon>
        <taxon>Embryophyta</taxon>
        <taxon>Tracheophyta</taxon>
        <taxon>Spermatophyta</taxon>
        <taxon>Magnoliopsida</taxon>
        <taxon>Liliopsida</taxon>
        <taxon>Poales</taxon>
        <taxon>Poaceae</taxon>
        <taxon>PACMAD clade</taxon>
        <taxon>Panicoideae</taxon>
        <taxon>Panicodae</taxon>
        <taxon>Paniceae</taxon>
        <taxon>Melinidinae</taxon>
        <taxon>Urochloa</taxon>
    </lineage>
</organism>
<evidence type="ECO:0000259" key="1">
    <source>
        <dbReference type="Pfam" id="PF03478"/>
    </source>
</evidence>
<reference evidence="2 3" key="2">
    <citation type="submission" date="2024-10" db="EMBL/GenBank/DDBJ databases">
        <authorList>
            <person name="Ryan C."/>
        </authorList>
    </citation>
    <scope>NUCLEOTIDE SEQUENCE [LARGE SCALE GENOMIC DNA]</scope>
</reference>
<dbReference type="Proteomes" id="UP001497457">
    <property type="component" value="Chromosome 23rd"/>
</dbReference>
<dbReference type="Gene3D" id="1.20.1280.50">
    <property type="match status" value="1"/>
</dbReference>
<feature type="domain" description="KIB1-4 beta-propeller" evidence="1">
    <location>
        <begin position="74"/>
        <end position="367"/>
    </location>
</feature>
<dbReference type="AlphaFoldDB" id="A0ABC9AXL3"/>
<evidence type="ECO:0000313" key="2">
    <source>
        <dbReference type="EMBL" id="CAL4986800.1"/>
    </source>
</evidence>
<evidence type="ECO:0000313" key="3">
    <source>
        <dbReference type="Proteomes" id="UP001497457"/>
    </source>
</evidence>
<sequence>MEESAPPRPWQDIPLELAGLVIGRLPAHADRVRFAAVCTQWRAAAREVRPLPPPLPLLALPDVGTVYSPPLRQPFRLPAAAAGFAAACGSWLLFSSADGGCFLRNPFSNATVPLPALHRVRERYKSSGAQPIFTYETTGSTKLSVRRLLLCSPRLVAAYVVLGSCWDDDCTRVPYMAVCQPGAGSWWSVCMDDSLVSEGPVVPTLAAMAFHKGMLFAVERYRGRFYAVNIGVDQSTGDPWVSRFRRIIPGNIPTSSDPSTIIPHDNGIMETLFYQVESCGVLLVVCRQRQFQYQWGQLGKQLLPTGWKEFEVFQADFQESRWTKLATIGDDQVLFLSKEYCASLCVLQLGMPGDHILFFENVDEDRSSSWYEERISSFSAYDKRVFFDNVDEDRSSSWYEEESIGSCSVYDMRDCKISALLPSPLHSKHGTVRATWLFQEEPSEEAATR</sequence>
<proteinExistence type="predicted"/>
<gene>
    <name evidence="2" type="ORF">URODEC1_LOCUS58530</name>
</gene>